<gene>
    <name evidence="1" type="ORF">ACFONA_03570</name>
</gene>
<sequence>MASGATSADDVFINCPFDDAFAPTFRALIFSILVCGFRPRSARELDDGGQTRIEKIYGLIADCRYGIHDLSRTELDAIHQLPRFNMPLELGLFLGAKRYGGKHQKVKRVLILDVEQYRYQRFISDLAGMDIHGYDGEPIRALEKARDWLANVSRRDLPSAARVRGVYEAFLADLPDLAAALEFDAEHIPYVDFERIVAAWLVAAPAATGT</sequence>
<dbReference type="Proteomes" id="UP001595713">
    <property type="component" value="Unassembled WGS sequence"/>
</dbReference>
<accession>A0ABV7SRC0</accession>
<protein>
    <submittedName>
        <fullName evidence="1">Nucleotide-binding protein</fullName>
    </submittedName>
</protein>
<keyword evidence="2" id="KW-1185">Reference proteome</keyword>
<reference evidence="2" key="1">
    <citation type="journal article" date="2019" name="Int. J. Syst. Evol. Microbiol.">
        <title>The Global Catalogue of Microorganisms (GCM) 10K type strain sequencing project: providing services to taxonomists for standard genome sequencing and annotation.</title>
        <authorList>
            <consortium name="The Broad Institute Genomics Platform"/>
            <consortium name="The Broad Institute Genome Sequencing Center for Infectious Disease"/>
            <person name="Wu L."/>
            <person name="Ma J."/>
        </authorList>
    </citation>
    <scope>NUCLEOTIDE SEQUENCE [LARGE SCALE GENOMIC DNA]</scope>
    <source>
        <strain evidence="2">KCTC 42739</strain>
    </source>
</reference>
<dbReference type="RefSeq" id="WP_261295205.1">
    <property type="nucleotide sequence ID" value="NZ_JANQBK010000014.1"/>
</dbReference>
<dbReference type="EMBL" id="JBHRXP010000001">
    <property type="protein sequence ID" value="MFC3579233.1"/>
    <property type="molecule type" value="Genomic_DNA"/>
</dbReference>
<name>A0ABV7SRC0_9SPHN</name>
<evidence type="ECO:0000313" key="2">
    <source>
        <dbReference type="Proteomes" id="UP001595713"/>
    </source>
</evidence>
<organism evidence="1 2">
    <name type="scientific">Sphingomonas hylomeconis</name>
    <dbReference type="NCBI Taxonomy" id="1395958"/>
    <lineage>
        <taxon>Bacteria</taxon>
        <taxon>Pseudomonadati</taxon>
        <taxon>Pseudomonadota</taxon>
        <taxon>Alphaproteobacteria</taxon>
        <taxon>Sphingomonadales</taxon>
        <taxon>Sphingomonadaceae</taxon>
        <taxon>Sphingomonas</taxon>
    </lineage>
</organism>
<proteinExistence type="predicted"/>
<comment type="caution">
    <text evidence="1">The sequence shown here is derived from an EMBL/GenBank/DDBJ whole genome shotgun (WGS) entry which is preliminary data.</text>
</comment>
<evidence type="ECO:0000313" key="1">
    <source>
        <dbReference type="EMBL" id="MFC3579233.1"/>
    </source>
</evidence>